<dbReference type="EMBL" id="JASFZW010000005">
    <property type="protein sequence ID" value="KAK2078124.1"/>
    <property type="molecule type" value="Genomic_DNA"/>
</dbReference>
<dbReference type="GO" id="GO:0007030">
    <property type="term" value="P:Golgi organization"/>
    <property type="evidence" value="ECO:0007669"/>
    <property type="project" value="TreeGrafter"/>
</dbReference>
<evidence type="ECO:0000256" key="1">
    <source>
        <dbReference type="ARBA" id="ARBA00010603"/>
    </source>
</evidence>
<dbReference type="PANTHER" id="PTHR12895">
    <property type="entry name" value="DYMECLIN"/>
    <property type="match status" value="1"/>
</dbReference>
<keyword evidence="3" id="KW-0519">Myristate</keyword>
<keyword evidence="4" id="KW-0449">Lipoprotein</keyword>
<name>A0AAD9IGM6_PROWI</name>
<reference evidence="5" key="1">
    <citation type="submission" date="2021-01" db="EMBL/GenBank/DDBJ databases">
        <authorList>
            <person name="Eckstrom K.M.E."/>
        </authorList>
    </citation>
    <scope>NUCLEOTIDE SEQUENCE</scope>
    <source>
        <strain evidence="5">UVCC 0001</strain>
    </source>
</reference>
<evidence type="ECO:0000256" key="2">
    <source>
        <dbReference type="ARBA" id="ARBA00015736"/>
    </source>
</evidence>
<proteinExistence type="inferred from homology"/>
<comment type="similarity">
    <text evidence="1">Belongs to the dymeclin family.</text>
</comment>
<dbReference type="Proteomes" id="UP001255856">
    <property type="component" value="Unassembled WGS sequence"/>
</dbReference>
<dbReference type="GO" id="GO:0005794">
    <property type="term" value="C:Golgi apparatus"/>
    <property type="evidence" value="ECO:0007669"/>
    <property type="project" value="TreeGrafter"/>
</dbReference>
<evidence type="ECO:0000313" key="6">
    <source>
        <dbReference type="Proteomes" id="UP001255856"/>
    </source>
</evidence>
<organism evidence="5 6">
    <name type="scientific">Prototheca wickerhamii</name>
    <dbReference type="NCBI Taxonomy" id="3111"/>
    <lineage>
        <taxon>Eukaryota</taxon>
        <taxon>Viridiplantae</taxon>
        <taxon>Chlorophyta</taxon>
        <taxon>core chlorophytes</taxon>
        <taxon>Trebouxiophyceae</taxon>
        <taxon>Chlorellales</taxon>
        <taxon>Chlorellaceae</taxon>
        <taxon>Prototheca</taxon>
    </lineage>
</organism>
<evidence type="ECO:0000256" key="4">
    <source>
        <dbReference type="ARBA" id="ARBA00023288"/>
    </source>
</evidence>
<dbReference type="Pfam" id="PF09742">
    <property type="entry name" value="Dymeclin"/>
    <property type="match status" value="2"/>
</dbReference>
<evidence type="ECO:0000256" key="3">
    <source>
        <dbReference type="ARBA" id="ARBA00022707"/>
    </source>
</evidence>
<evidence type="ECO:0000313" key="5">
    <source>
        <dbReference type="EMBL" id="KAK2078124.1"/>
    </source>
</evidence>
<gene>
    <name evidence="5" type="ORF">QBZ16_003992</name>
</gene>
<dbReference type="InterPro" id="IPR019142">
    <property type="entry name" value="Dymeclin"/>
</dbReference>
<comment type="caution">
    <text evidence="5">The sequence shown here is derived from an EMBL/GenBank/DDBJ whole genome shotgun (WGS) entry which is preliminary data.</text>
</comment>
<keyword evidence="6" id="KW-1185">Reference proteome</keyword>
<dbReference type="AlphaFoldDB" id="A0AAD9IGM6"/>
<sequence>MGNATSSTAEARDALSSLELLAGPAVLPLEDARWQPLLGFPLPLASWPGAEVQALIKPYCTDLVYHNCQTGNLQTWLRLVARAADKAAQPRGEPTTQLANALCLLRMLVQQIFDQLTPSQFDNLLEGAQSELPWQDPRLIASTVEALLALFVGQPRQPIALDVVLPLRRHGTLLGAVRAAASSILKLPYTAASRLWYGQSGANRSSTPLALHAELLLLALAFLPVPSEEGRVGAGSPVSPYRLALRRLQDAGTAKVPPAGGQDAAAMESGAAGLDVPRISFSDLVTSMAPRLPEPESICLLYALLHRSALFLDYCLVRSDPELLLLPLLRALHDGCARRPTPAGGPSVFDHGETYMLLVVLLSLSSDAGWAAAIHRVDLAKPPAWLDRRGGPHQSLGSVFFCVLLRAAHASTRRPGDGFFQTNTMAVLCNLAPHATALSPEACRRLVSLVSLLFRRCRRQAPGAESEQAQLAWDMLRMALECVSAVLERALPANPALVYALVHQPEVFEELERRAAPLDPALARPVTNIQARAAEEGEFLETVIRFFTGALDSGPSALDEAAVRRGIEIALRSWRPAQLLPGTTLHFQYEEDASSGAFFVPLVWTRILATSSVQWNLNSVKLFHAQGTEEPAEELTWQASAGSQV</sequence>
<protein>
    <recommendedName>
        <fullName evidence="2">Dymeclin</fullName>
    </recommendedName>
</protein>
<dbReference type="PANTHER" id="PTHR12895:SF9">
    <property type="entry name" value="DYMECLIN"/>
    <property type="match status" value="1"/>
</dbReference>
<accession>A0AAD9IGM6</accession>